<dbReference type="GO" id="GO:0007189">
    <property type="term" value="P:adenylate cyclase-activating G protein-coupled receptor signaling pathway"/>
    <property type="evidence" value="ECO:0007669"/>
    <property type="project" value="TreeGrafter"/>
</dbReference>
<dbReference type="InterPro" id="IPR023041">
    <property type="entry name" value="Glucose_rcpt_Git3-like_N"/>
</dbReference>
<evidence type="ECO:0000256" key="6">
    <source>
        <dbReference type="SAM" id="Phobius"/>
    </source>
</evidence>
<feature type="region of interest" description="Disordered" evidence="5">
    <location>
        <begin position="286"/>
        <end position="316"/>
    </location>
</feature>
<evidence type="ECO:0000256" key="3">
    <source>
        <dbReference type="ARBA" id="ARBA00022989"/>
    </source>
</evidence>
<dbReference type="Gene3D" id="1.20.1070.10">
    <property type="entry name" value="Rhodopsin 7-helix transmembrane proteins"/>
    <property type="match status" value="1"/>
</dbReference>
<feature type="domain" description="G protein-coupled receptor GPR1/2/3 C-terminal" evidence="8">
    <location>
        <begin position="328"/>
        <end position="402"/>
    </location>
</feature>
<feature type="compositionally biased region" description="Basic and acidic residues" evidence="5">
    <location>
        <begin position="292"/>
        <end position="303"/>
    </location>
</feature>
<comment type="caution">
    <text evidence="9">The sequence shown here is derived from an EMBL/GenBank/DDBJ whole genome shotgun (WGS) entry which is preliminary data.</text>
</comment>
<accession>A0AA91SZH4</accession>
<evidence type="ECO:0000313" key="10">
    <source>
        <dbReference type="Proteomes" id="UP000195602"/>
    </source>
</evidence>
<dbReference type="PANTHER" id="PTHR23112">
    <property type="entry name" value="G PROTEIN-COUPLED RECEPTOR 157-RELATED"/>
    <property type="match status" value="1"/>
</dbReference>
<sequence length="578" mass="66110">MPWLESAMSKRIEQRVLNQLARFTSHENLVQRAVAMASSISSIVLCVAAIYMFLAIDPKRLVFRHQLIAFLIFFDLLKAIILLIFPSHVVNHPSAYFDNRFCQVVGFFTATAIEGADFAILAFAIHTFLLVFRPSLNVKTGRFDRIEGGLYIYRYYTYSLCFVIPLVLASLPYIGKGYSSFVCWCYLPQKPVWYRLVLSWVPRWCIVIVIFGVYGVIYYYVLREFRTLGGVFSTMHRQNSKWRPPASARDKPTFFSSVRFFMSSMAGYVLPKFVLPNDRDTFEQHSAASPHEQIDSDEARGPHDGSMAPPGQNSGGDIQAANLDAFLRRQKAIEKQMKSIFVYPFAYIFVWLFPFILQCSQFNYEEHSRPVVWLNYMGAFMQPFNGVVDSLVFFYRERPWRHTIARSFEREHAARLSHVALHNSSGDTASFDGEPKSSPFVDTTQYSRWRRTLSRMRFPFMRLPTESTAVRIEQAALEQTQQPQADGDFGVLQGMHDFSGLLSGAVIENDFRQKLHNFSFGARRSSVAPSRHYSAGDPNDHLRSMSVGGSKSMSTARGSVARSDDDMDILEFLRRGPN</sequence>
<proteinExistence type="predicted"/>
<keyword evidence="9" id="KW-0675">Receptor</keyword>
<comment type="subcellular location">
    <subcellularLocation>
        <location evidence="1">Membrane</location>
        <topology evidence="1">Multi-pass membrane protein</topology>
    </subcellularLocation>
</comment>
<keyword evidence="3 6" id="KW-1133">Transmembrane helix</keyword>
<dbReference type="GO" id="GO:0004930">
    <property type="term" value="F:G protein-coupled receptor activity"/>
    <property type="evidence" value="ECO:0007669"/>
    <property type="project" value="TreeGrafter"/>
</dbReference>
<dbReference type="GO" id="GO:0005886">
    <property type="term" value="C:plasma membrane"/>
    <property type="evidence" value="ECO:0007669"/>
    <property type="project" value="TreeGrafter"/>
</dbReference>
<feature type="transmembrane region" description="Helical" evidence="6">
    <location>
        <begin position="67"/>
        <end position="85"/>
    </location>
</feature>
<dbReference type="PANTHER" id="PTHR23112:SF37">
    <property type="entry name" value="G PROTEIN-COUPLED RECEPTOR GPR1"/>
    <property type="match status" value="1"/>
</dbReference>
<dbReference type="Proteomes" id="UP000195602">
    <property type="component" value="Unassembled WGS sequence"/>
</dbReference>
<dbReference type="SUPFAM" id="SSF81321">
    <property type="entry name" value="Family A G protein-coupled receptor-like"/>
    <property type="match status" value="1"/>
</dbReference>
<evidence type="ECO:0000259" key="7">
    <source>
        <dbReference type="Pfam" id="PF11710"/>
    </source>
</evidence>
<dbReference type="Pfam" id="PF11710">
    <property type="entry name" value="Git3"/>
    <property type="match status" value="1"/>
</dbReference>
<gene>
    <name evidence="9" type="ORF">A9F13_27g00121</name>
</gene>
<reference evidence="9 10" key="1">
    <citation type="submission" date="2017-04" db="EMBL/GenBank/DDBJ databases">
        <title>Draft genome of the yeast Clavispora lusitaniae type strain CBS 6936.</title>
        <authorList>
            <person name="Durrens P."/>
            <person name="Klopp C."/>
            <person name="Biteau N."/>
            <person name="Fitton-Ouhabi V."/>
            <person name="Dementhon K."/>
            <person name="Accoceberry I."/>
            <person name="Sherman D.J."/>
            <person name="Noel T."/>
        </authorList>
    </citation>
    <scope>NUCLEOTIDE SEQUENCE [LARGE SCALE GENOMIC DNA]</scope>
    <source>
        <strain evidence="9 10">CBS 6936</strain>
    </source>
</reference>
<feature type="compositionally biased region" description="Polar residues" evidence="5">
    <location>
        <begin position="547"/>
        <end position="557"/>
    </location>
</feature>
<dbReference type="InterPro" id="IPR022596">
    <property type="entry name" value="GPR1/2/3_C"/>
</dbReference>
<keyword evidence="4 6" id="KW-0472">Membrane</keyword>
<evidence type="ECO:0000256" key="2">
    <source>
        <dbReference type="ARBA" id="ARBA00022692"/>
    </source>
</evidence>
<evidence type="ECO:0000259" key="8">
    <source>
        <dbReference type="Pfam" id="PF11970"/>
    </source>
</evidence>
<feature type="region of interest" description="Disordered" evidence="5">
    <location>
        <begin position="527"/>
        <end position="561"/>
    </location>
</feature>
<feature type="domain" description="Glucose receptor Git3-like N-terminal" evidence="7">
    <location>
        <begin position="30"/>
        <end position="227"/>
    </location>
</feature>
<feature type="transmembrane region" description="Helical" evidence="6">
    <location>
        <begin position="201"/>
        <end position="221"/>
    </location>
</feature>
<name>A0AA91SZH4_CLALS</name>
<evidence type="ECO:0000313" key="9">
    <source>
        <dbReference type="EMBL" id="OVF04473.1"/>
    </source>
</evidence>
<feature type="transmembrane region" description="Helical" evidence="6">
    <location>
        <begin position="33"/>
        <end position="55"/>
    </location>
</feature>
<feature type="transmembrane region" description="Helical" evidence="6">
    <location>
        <begin position="377"/>
        <end position="395"/>
    </location>
</feature>
<evidence type="ECO:0000256" key="5">
    <source>
        <dbReference type="SAM" id="MobiDB-lite"/>
    </source>
</evidence>
<evidence type="ECO:0000256" key="1">
    <source>
        <dbReference type="ARBA" id="ARBA00004141"/>
    </source>
</evidence>
<feature type="transmembrane region" description="Helical" evidence="6">
    <location>
        <begin position="105"/>
        <end position="132"/>
    </location>
</feature>
<dbReference type="Pfam" id="PF11970">
    <property type="entry name" value="GPR_Gpa2_C"/>
    <property type="match status" value="1"/>
</dbReference>
<dbReference type="KEGG" id="clus:A9F13_27g00121"/>
<evidence type="ECO:0000256" key="4">
    <source>
        <dbReference type="ARBA" id="ARBA00023136"/>
    </source>
</evidence>
<protein>
    <submittedName>
        <fullName evidence="9">Glucose receptor protein</fullName>
    </submittedName>
</protein>
<dbReference type="AlphaFoldDB" id="A0AA91SZH4"/>
<organism evidence="9 10">
    <name type="scientific">Clavispora lusitaniae</name>
    <name type="common">Candida lusitaniae</name>
    <dbReference type="NCBI Taxonomy" id="36911"/>
    <lineage>
        <taxon>Eukaryota</taxon>
        <taxon>Fungi</taxon>
        <taxon>Dikarya</taxon>
        <taxon>Ascomycota</taxon>
        <taxon>Saccharomycotina</taxon>
        <taxon>Pichiomycetes</taxon>
        <taxon>Metschnikowiaceae</taxon>
        <taxon>Clavispora</taxon>
    </lineage>
</organism>
<dbReference type="EMBL" id="LYUB02000027">
    <property type="protein sequence ID" value="OVF04473.1"/>
    <property type="molecule type" value="Genomic_DNA"/>
</dbReference>
<keyword evidence="2 6" id="KW-0812">Transmembrane</keyword>
<feature type="transmembrane region" description="Helical" evidence="6">
    <location>
        <begin position="340"/>
        <end position="357"/>
    </location>
</feature>
<feature type="transmembrane region" description="Helical" evidence="6">
    <location>
        <begin position="153"/>
        <end position="174"/>
    </location>
</feature>